<reference evidence="1" key="1">
    <citation type="submission" date="2016-04" db="EMBL/GenBank/DDBJ databases">
        <authorList>
            <person name="Evans L.H."/>
            <person name="Alamgir A."/>
            <person name="Owens N."/>
            <person name="Weber N.D."/>
            <person name="Virtaneva K."/>
            <person name="Barbian K."/>
            <person name="Babar A."/>
            <person name="Rosenke K."/>
        </authorList>
    </citation>
    <scope>NUCLEOTIDE SEQUENCE</scope>
    <source>
        <strain evidence="1">86-1</strain>
    </source>
</reference>
<dbReference type="AlphaFoldDB" id="A0A212IZG3"/>
<evidence type="ECO:0008006" key="2">
    <source>
        <dbReference type="Google" id="ProtNLM"/>
    </source>
</evidence>
<accession>A0A212IZG3</accession>
<evidence type="ECO:0000313" key="1">
    <source>
        <dbReference type="EMBL" id="SBV92335.1"/>
    </source>
</evidence>
<dbReference type="EMBL" id="FLUM01000001">
    <property type="protein sequence ID" value="SBV92335.1"/>
    <property type="molecule type" value="Genomic_DNA"/>
</dbReference>
<protein>
    <recommendedName>
        <fullName evidence="2">Dinitrogenase iron-molybdenum cofactor biosynthesis domain-containing protein</fullName>
    </recommendedName>
</protein>
<sequence length="104" mass="11780">MTTFMKKIIAILTQKGALSKGVQENTTVNLFELENENVKGVESLKLESTEDNYFSLLMAIKKVSLVYADTINSDLKSILSKIGIKTKCKEDIHSDRFINQFIFD</sequence>
<name>A0A212IZG3_9BACT</name>
<organism evidence="1">
    <name type="scientific">uncultured Dysgonomonas sp</name>
    <dbReference type="NCBI Taxonomy" id="206096"/>
    <lineage>
        <taxon>Bacteria</taxon>
        <taxon>Pseudomonadati</taxon>
        <taxon>Bacteroidota</taxon>
        <taxon>Bacteroidia</taxon>
        <taxon>Bacteroidales</taxon>
        <taxon>Dysgonomonadaceae</taxon>
        <taxon>Dysgonomonas</taxon>
        <taxon>environmental samples</taxon>
    </lineage>
</organism>
<proteinExistence type="predicted"/>
<gene>
    <name evidence="1" type="ORF">KL86DYS1_10583</name>
</gene>